<dbReference type="AlphaFoldDB" id="A0A0E0CIN8"/>
<reference evidence="1" key="2">
    <citation type="submission" date="2018-05" db="EMBL/GenBank/DDBJ databases">
        <title>OmerRS3 (Oryza meridionalis Reference Sequence Version 3).</title>
        <authorList>
            <person name="Zhang J."/>
            <person name="Kudrna D."/>
            <person name="Lee S."/>
            <person name="Talag J."/>
            <person name="Welchert J."/>
            <person name="Wing R.A."/>
        </authorList>
    </citation>
    <scope>NUCLEOTIDE SEQUENCE [LARGE SCALE GENOMIC DNA]</scope>
    <source>
        <strain evidence="1">cv. OR44</strain>
    </source>
</reference>
<proteinExistence type="predicted"/>
<evidence type="ECO:0000313" key="1">
    <source>
        <dbReference type="EnsemblPlants" id="OMERI02G11840.3"/>
    </source>
</evidence>
<dbReference type="Proteomes" id="UP000008021">
    <property type="component" value="Chromosome 2"/>
</dbReference>
<protein>
    <submittedName>
        <fullName evidence="1">Uncharacterized protein</fullName>
    </submittedName>
</protein>
<evidence type="ECO:0000313" key="2">
    <source>
        <dbReference type="Proteomes" id="UP000008021"/>
    </source>
</evidence>
<accession>A0A0E0CIN8</accession>
<dbReference type="HOGENOM" id="CLU_2835484_0_0_1"/>
<name>A0A0E0CIN8_9ORYZ</name>
<organism evidence="1">
    <name type="scientific">Oryza meridionalis</name>
    <dbReference type="NCBI Taxonomy" id="40149"/>
    <lineage>
        <taxon>Eukaryota</taxon>
        <taxon>Viridiplantae</taxon>
        <taxon>Streptophyta</taxon>
        <taxon>Embryophyta</taxon>
        <taxon>Tracheophyta</taxon>
        <taxon>Spermatophyta</taxon>
        <taxon>Magnoliopsida</taxon>
        <taxon>Liliopsida</taxon>
        <taxon>Poales</taxon>
        <taxon>Poaceae</taxon>
        <taxon>BOP clade</taxon>
        <taxon>Oryzoideae</taxon>
        <taxon>Oryzeae</taxon>
        <taxon>Oryzinae</taxon>
        <taxon>Oryza</taxon>
    </lineage>
</organism>
<dbReference type="EnsemblPlants" id="OMERI02G11840.3">
    <property type="protein sequence ID" value="OMERI02G11840.3"/>
    <property type="gene ID" value="OMERI02G11840"/>
</dbReference>
<keyword evidence="2" id="KW-1185">Reference proteome</keyword>
<dbReference type="Gramene" id="OMERI02G11840.3">
    <property type="protein sequence ID" value="OMERI02G11840.3"/>
    <property type="gene ID" value="OMERI02G11840"/>
</dbReference>
<sequence length="78" mass="8109">MDTCDAKGYSSSSSAAARRLQSLYSLFGGKYTATVQIAQGAAGSGDCADCLGSSVVLEREVKSVMDLLEKGDEDCDAF</sequence>
<reference evidence="1" key="1">
    <citation type="submission" date="2015-04" db="UniProtKB">
        <authorList>
            <consortium name="EnsemblPlants"/>
        </authorList>
    </citation>
    <scope>IDENTIFICATION</scope>
</reference>